<dbReference type="Gene3D" id="3.40.1390.20">
    <property type="entry name" value="HprK N-terminal domain-like"/>
    <property type="match status" value="1"/>
</dbReference>
<dbReference type="NCBIfam" id="NF007233">
    <property type="entry name" value="PRK09653.1"/>
    <property type="match status" value="1"/>
</dbReference>
<comment type="catalytic activity">
    <reaction evidence="1 13">
        <text>acetyl-CoA + phosphate = acetyl phosphate + CoA</text>
        <dbReference type="Rhea" id="RHEA:19521"/>
        <dbReference type="ChEBI" id="CHEBI:22191"/>
        <dbReference type="ChEBI" id="CHEBI:43474"/>
        <dbReference type="ChEBI" id="CHEBI:57287"/>
        <dbReference type="ChEBI" id="CHEBI:57288"/>
        <dbReference type="EC" id="2.3.1.8"/>
    </reaction>
</comment>
<dbReference type="InterPro" id="IPR050500">
    <property type="entry name" value="Phos_Acetyltrans/Butyryltrans"/>
</dbReference>
<comment type="domain">
    <text evidence="13">The N-terminal region seems to be important for proper quaternary structure. The C-terminal region contains the substrate-binding site.</text>
</comment>
<evidence type="ECO:0000259" key="15">
    <source>
        <dbReference type="Pfam" id="PF01515"/>
    </source>
</evidence>
<dbReference type="EMBL" id="JAJAQC010000001">
    <property type="protein sequence ID" value="MDA0562753.1"/>
    <property type="molecule type" value="Genomic_DNA"/>
</dbReference>
<organism evidence="17 18">
    <name type="scientific">Streptomonospora mangrovi</name>
    <dbReference type="NCBI Taxonomy" id="2883123"/>
    <lineage>
        <taxon>Bacteria</taxon>
        <taxon>Bacillati</taxon>
        <taxon>Actinomycetota</taxon>
        <taxon>Actinomycetes</taxon>
        <taxon>Streptosporangiales</taxon>
        <taxon>Nocardiopsidaceae</taxon>
        <taxon>Streptomonospora</taxon>
    </lineage>
</organism>
<dbReference type="Gene3D" id="3.40.50.10750">
    <property type="entry name" value="Isocitrate/Isopropylmalate dehydrogenase-like"/>
    <property type="match status" value="1"/>
</dbReference>
<evidence type="ECO:0000256" key="10">
    <source>
        <dbReference type="ARBA" id="ARBA00023315"/>
    </source>
</evidence>
<evidence type="ECO:0000256" key="5">
    <source>
        <dbReference type="ARBA" id="ARBA00009786"/>
    </source>
</evidence>
<evidence type="ECO:0000256" key="2">
    <source>
        <dbReference type="ARBA" id="ARBA00004496"/>
    </source>
</evidence>
<reference evidence="17" key="1">
    <citation type="submission" date="2021-10" db="EMBL/GenBank/DDBJ databases">
        <title>Streptomonospora sp. nov., isolated from mangrove soil.</title>
        <authorList>
            <person name="Chen X."/>
            <person name="Ge X."/>
            <person name="Liu W."/>
        </authorList>
    </citation>
    <scope>NUCLEOTIDE SEQUENCE</scope>
    <source>
        <strain evidence="17">S1-112</strain>
    </source>
</reference>
<keyword evidence="9 13" id="KW-0808">Transferase</keyword>
<dbReference type="NCBIfam" id="TIGR00651">
    <property type="entry name" value="pta"/>
    <property type="match status" value="1"/>
</dbReference>
<dbReference type="NCBIfam" id="NF004167">
    <property type="entry name" value="PRK05632.1"/>
    <property type="match status" value="1"/>
</dbReference>
<dbReference type="InterPro" id="IPR002505">
    <property type="entry name" value="PTA_PTB"/>
</dbReference>
<dbReference type="Gene3D" id="3.40.50.10950">
    <property type="match status" value="1"/>
</dbReference>
<dbReference type="Proteomes" id="UP001140076">
    <property type="component" value="Unassembled WGS sequence"/>
</dbReference>
<evidence type="ECO:0000313" key="17">
    <source>
        <dbReference type="EMBL" id="MDA0562753.1"/>
    </source>
</evidence>
<sequence>MTRGVYVAASGPESGVAAVALGAAEVLSGAVDPIGVFRPVVAGGAPDPVVQTLRRRFKIAAPYERCVGVDYDAVHADPEAATAQIIDSFQRLARDCAAVVAVGTDYTDVGAPTEFTFNARVAANLGLPVLLAVSGTGREPRAVRDAIALAAKEVDREHAARAGTVVDRVEPERVAGLRAELAGDAWVLPEVPGLAAPTVRDLVRACGGRLLFGEEQRLDRETSGLLVAAMSLPNVLDRLEEDHVVLVAADRAGALLPALAAAHRSADFPTLAGVVLTGDLGVSEPVWRLLSGMDLRLPVIASAQDTFTTATRLAAVRGAITPEADRKTESALAAFSQAVDGPALLARLQVDRAEVVTPLMFEHTLLTRARARPARIVLAEGTEERVLRAADLLLRREAAELVLLGRPREVAARAAEFGLDVRAAEVVSPDDPGLRERFAAEYARLRAHKGVTEQLARDTVGEVSYFGTLMVHCGLADGMVSGAAHTTAQTIRPSFEILRTSLVSSVFFMSLPDRVLVYGDCAVNPDPSAEDLARIAADSADTAARFGVEPRVAMLSYSTGASGAGADVDKVRRATEAVRAARPDLPVEGPIQYDAAIDPDVARAKLPGSAVAGHATVFIAPDLNTGNILYKGVQRSAGAVAVGPVLQGLRKPVNDLSRGATVQDIVNTVAITAVQAHAAREAQPPPPRPEQEGTGA</sequence>
<dbReference type="InterPro" id="IPR004614">
    <property type="entry name" value="P_AcTrfase"/>
</dbReference>
<dbReference type="Pfam" id="PF01515">
    <property type="entry name" value="PTA_PTB"/>
    <property type="match status" value="1"/>
</dbReference>
<comment type="subcellular location">
    <subcellularLocation>
        <location evidence="2 13">Cytoplasm</location>
    </subcellularLocation>
</comment>
<dbReference type="InterPro" id="IPR042113">
    <property type="entry name" value="P_AcTrfase_dom1"/>
</dbReference>
<dbReference type="GO" id="GO:0005737">
    <property type="term" value="C:cytoplasm"/>
    <property type="evidence" value="ECO:0007669"/>
    <property type="project" value="UniProtKB-SubCell"/>
</dbReference>
<feature type="region of interest" description="Disordered" evidence="14">
    <location>
        <begin position="677"/>
        <end position="696"/>
    </location>
</feature>
<proteinExistence type="inferred from homology"/>
<dbReference type="SUPFAM" id="SSF52540">
    <property type="entry name" value="P-loop containing nucleoside triphosphate hydrolases"/>
    <property type="match status" value="1"/>
</dbReference>
<evidence type="ECO:0000259" key="16">
    <source>
        <dbReference type="Pfam" id="PF07085"/>
    </source>
</evidence>
<dbReference type="GO" id="GO:0008959">
    <property type="term" value="F:phosphate acetyltransferase activity"/>
    <property type="evidence" value="ECO:0007669"/>
    <property type="project" value="UniProtKB-EC"/>
</dbReference>
<accession>A0A9X3SBR2</accession>
<evidence type="ECO:0000256" key="1">
    <source>
        <dbReference type="ARBA" id="ARBA00000705"/>
    </source>
</evidence>
<gene>
    <name evidence="17" type="primary">pta</name>
    <name evidence="17" type="ORF">LG943_00130</name>
</gene>
<dbReference type="Pfam" id="PF13500">
    <property type="entry name" value="AAA_26"/>
    <property type="match status" value="1"/>
</dbReference>
<evidence type="ECO:0000256" key="14">
    <source>
        <dbReference type="SAM" id="MobiDB-lite"/>
    </source>
</evidence>
<evidence type="ECO:0000256" key="12">
    <source>
        <dbReference type="ARBA" id="ARBA00049955"/>
    </source>
</evidence>
<dbReference type="SUPFAM" id="SSF75138">
    <property type="entry name" value="HprK N-terminal domain-like"/>
    <property type="match status" value="1"/>
</dbReference>
<comment type="similarity">
    <text evidence="5 13">In the N-terminal section; belongs to the CobB/CobQ family.</text>
</comment>
<dbReference type="InterPro" id="IPR028979">
    <property type="entry name" value="Ser_kin/Pase_Hpr-like_N_sf"/>
</dbReference>
<name>A0A9X3SBR2_9ACTN</name>
<evidence type="ECO:0000256" key="9">
    <source>
        <dbReference type="ARBA" id="ARBA00022679"/>
    </source>
</evidence>
<comment type="similarity">
    <text evidence="4 13">In the C-terminal section; belongs to the phosphate acetyltransferase and butyryltransferase family.</text>
</comment>
<dbReference type="PANTHER" id="PTHR43356:SF3">
    <property type="entry name" value="PHOSPHATE ACETYLTRANSFERASE"/>
    <property type="match status" value="1"/>
</dbReference>
<evidence type="ECO:0000256" key="7">
    <source>
        <dbReference type="ARBA" id="ARBA00021528"/>
    </source>
</evidence>
<dbReference type="PANTHER" id="PTHR43356">
    <property type="entry name" value="PHOSPHATE ACETYLTRANSFERASE"/>
    <property type="match status" value="1"/>
</dbReference>
<dbReference type="InterPro" id="IPR016475">
    <property type="entry name" value="P-Actrans_bac"/>
</dbReference>
<keyword evidence="8 13" id="KW-0963">Cytoplasm</keyword>
<feature type="domain" description="DRTGG" evidence="16">
    <location>
        <begin position="201"/>
        <end position="314"/>
    </location>
</feature>
<dbReference type="Gene3D" id="3.40.50.300">
    <property type="entry name" value="P-loop containing nucleotide triphosphate hydrolases"/>
    <property type="match status" value="1"/>
</dbReference>
<dbReference type="InterPro" id="IPR010766">
    <property type="entry name" value="DRTGG"/>
</dbReference>
<comment type="pathway">
    <text evidence="3 13">Metabolic intermediate biosynthesis; acetyl-CoA biosynthesis; acetyl-CoA from acetate: step 2/2.</text>
</comment>
<dbReference type="AlphaFoldDB" id="A0A9X3SBR2"/>
<dbReference type="EC" id="2.3.1.8" evidence="6 13"/>
<dbReference type="RefSeq" id="WP_270070052.1">
    <property type="nucleotide sequence ID" value="NZ_JAJAQC010000001.1"/>
</dbReference>
<comment type="caution">
    <text evidence="17">The sequence shown here is derived from an EMBL/GenBank/DDBJ whole genome shotgun (WGS) entry which is preliminary data.</text>
</comment>
<evidence type="ECO:0000256" key="8">
    <source>
        <dbReference type="ARBA" id="ARBA00022490"/>
    </source>
</evidence>
<keyword evidence="10 13" id="KW-0012">Acyltransferase</keyword>
<dbReference type="PIRSF" id="PIRSF006107">
    <property type="entry name" value="PhpActrans_proteobac"/>
    <property type="match status" value="1"/>
</dbReference>
<comment type="function">
    <text evidence="12 13">Involved in acetate metabolism.</text>
</comment>
<evidence type="ECO:0000313" key="18">
    <source>
        <dbReference type="Proteomes" id="UP001140076"/>
    </source>
</evidence>
<feature type="domain" description="Phosphate acetyl/butaryl transferase" evidence="15">
    <location>
        <begin position="361"/>
        <end position="673"/>
    </location>
</feature>
<dbReference type="SUPFAM" id="SSF53659">
    <property type="entry name" value="Isocitrate/Isopropylmalate dehydrogenase-like"/>
    <property type="match status" value="1"/>
</dbReference>
<dbReference type="InterPro" id="IPR042112">
    <property type="entry name" value="P_AcTrfase_dom2"/>
</dbReference>
<evidence type="ECO:0000256" key="6">
    <source>
        <dbReference type="ARBA" id="ARBA00012707"/>
    </source>
</evidence>
<evidence type="ECO:0000256" key="13">
    <source>
        <dbReference type="PIRNR" id="PIRNR006107"/>
    </source>
</evidence>
<evidence type="ECO:0000256" key="11">
    <source>
        <dbReference type="ARBA" id="ARBA00031108"/>
    </source>
</evidence>
<keyword evidence="18" id="KW-1185">Reference proteome</keyword>
<dbReference type="Pfam" id="PF07085">
    <property type="entry name" value="DRTGG"/>
    <property type="match status" value="1"/>
</dbReference>
<evidence type="ECO:0000256" key="4">
    <source>
        <dbReference type="ARBA" id="ARBA00008756"/>
    </source>
</evidence>
<protein>
    <recommendedName>
        <fullName evidence="7 13">Phosphate acetyltransferase</fullName>
        <ecNumber evidence="6 13">2.3.1.8</ecNumber>
    </recommendedName>
    <alternativeName>
        <fullName evidence="11 13">Phosphotransacetylase</fullName>
    </alternativeName>
</protein>
<evidence type="ECO:0000256" key="3">
    <source>
        <dbReference type="ARBA" id="ARBA00004989"/>
    </source>
</evidence>
<dbReference type="InterPro" id="IPR027417">
    <property type="entry name" value="P-loop_NTPase"/>
</dbReference>